<evidence type="ECO:0000313" key="1">
    <source>
        <dbReference type="EMBL" id="CDP93504.1"/>
    </source>
</evidence>
<accession>A0A0J9XR12</accession>
<reference evidence="1" key="1">
    <citation type="journal article" date="2007" name="Science">
        <title>Draft genome of the filarial nematode parasite Brugia malayi.</title>
        <authorList>
            <person name="Ghedin E."/>
            <person name="Wang S."/>
            <person name="Spiro D."/>
            <person name="Caler E."/>
            <person name="Zhao Q."/>
            <person name="Crabtree J."/>
            <person name="Allen J.E."/>
            <person name="Delcher A.L."/>
            <person name="Guiliano D.B."/>
            <person name="Miranda-Saavedra D."/>
            <person name="Angiuoli S.V."/>
            <person name="Creasy T."/>
            <person name="Amedeo P."/>
            <person name="Haas B."/>
            <person name="El-Sayed N.M."/>
            <person name="Wortman J.R."/>
            <person name="Feldblyum T."/>
            <person name="Tallon L."/>
            <person name="Schatz M."/>
            <person name="Shumway M."/>
            <person name="Koo H."/>
            <person name="Salzberg S.L."/>
            <person name="Schobel S."/>
            <person name="Pertea M."/>
            <person name="Pop M."/>
            <person name="White O."/>
            <person name="Barton G.J."/>
            <person name="Carlow C.K."/>
            <person name="Crawford M.J."/>
            <person name="Daub J."/>
            <person name="Dimmic M.W."/>
            <person name="Estes C.F."/>
            <person name="Foster J.M."/>
            <person name="Ganatra M."/>
            <person name="Gregory W.F."/>
            <person name="Johnson N.M."/>
            <person name="Jin J."/>
            <person name="Komuniecki R."/>
            <person name="Korf I."/>
            <person name="Kumar S."/>
            <person name="Laney S."/>
            <person name="Li B.W."/>
            <person name="Li W."/>
            <person name="Lindblom T.H."/>
            <person name="Lustigman S."/>
            <person name="Ma D."/>
            <person name="Maina C.V."/>
            <person name="Martin D.M."/>
            <person name="McCarter J.P."/>
            <person name="McReynolds L."/>
            <person name="Mitreva M."/>
            <person name="Nutman T.B."/>
            <person name="Parkinson J."/>
            <person name="Peregrin-Alvarez J.M."/>
            <person name="Poole C."/>
            <person name="Ren Q."/>
            <person name="Saunders L."/>
            <person name="Sluder A.E."/>
            <person name="Smith K."/>
            <person name="Stanke M."/>
            <person name="Unnasch T.R."/>
            <person name="Ware J."/>
            <person name="Wei A.D."/>
            <person name="Weil G."/>
            <person name="Williams D.J."/>
            <person name="Zhang Y."/>
            <person name="Williams S.A."/>
            <person name="Fraser-Liggett C."/>
            <person name="Slatko B."/>
            <person name="Blaxter M.L."/>
            <person name="Scott A.L."/>
        </authorList>
    </citation>
    <scope>NUCLEOTIDE SEQUENCE</scope>
    <source>
        <strain evidence="1">FR3</strain>
    </source>
</reference>
<gene>
    <name evidence="1" type="primary">Bm13409</name>
    <name evidence="1" type="ORF">BM_Bm13409</name>
</gene>
<name>A0A0J9XR12_BRUMA</name>
<dbReference type="AlphaFoldDB" id="A0A0J9XR12"/>
<protein>
    <submittedName>
        <fullName evidence="1">Bm13409</fullName>
    </submittedName>
</protein>
<organism evidence="1">
    <name type="scientific">Brugia malayi</name>
    <name type="common">Filarial nematode worm</name>
    <dbReference type="NCBI Taxonomy" id="6279"/>
    <lineage>
        <taxon>Eukaryota</taxon>
        <taxon>Metazoa</taxon>
        <taxon>Ecdysozoa</taxon>
        <taxon>Nematoda</taxon>
        <taxon>Chromadorea</taxon>
        <taxon>Rhabditida</taxon>
        <taxon>Spirurina</taxon>
        <taxon>Spiruromorpha</taxon>
        <taxon>Filarioidea</taxon>
        <taxon>Onchocercidae</taxon>
        <taxon>Brugia</taxon>
    </lineage>
</organism>
<reference evidence="1" key="2">
    <citation type="submission" date="2012-12" db="EMBL/GenBank/DDBJ databases">
        <authorList>
            <person name="Gao Y.W."/>
            <person name="Fan S.T."/>
            <person name="Sun H.T."/>
            <person name="Wang Z."/>
            <person name="Gao X.L."/>
            <person name="Li Y.G."/>
            <person name="Wang T.C."/>
            <person name="Zhang K."/>
            <person name="Xu W.W."/>
            <person name="Yu Z.J."/>
            <person name="Xia X.Z."/>
        </authorList>
    </citation>
    <scope>NUCLEOTIDE SEQUENCE</scope>
    <source>
        <strain evidence="1">FR3</strain>
    </source>
</reference>
<dbReference type="EMBL" id="LN856877">
    <property type="protein sequence ID" value="CDP93504.1"/>
    <property type="molecule type" value="Genomic_DNA"/>
</dbReference>
<proteinExistence type="predicted"/>
<sequence>MKGSVIPNFWTVIVDSTCIRVSGEVGFTLIYISTSLVFI</sequence>